<dbReference type="Proteomes" id="UP000249819">
    <property type="component" value="Unassembled WGS sequence"/>
</dbReference>
<accession>A0A327WBG7</accession>
<keyword evidence="1" id="KW-0812">Transmembrane</keyword>
<feature type="transmembrane region" description="Helical" evidence="1">
    <location>
        <begin position="90"/>
        <end position="113"/>
    </location>
</feature>
<gene>
    <name evidence="2" type="ORF">CLV59_103416</name>
</gene>
<dbReference type="EMBL" id="QLMA01000003">
    <property type="protein sequence ID" value="RAJ83448.1"/>
    <property type="molecule type" value="Genomic_DNA"/>
</dbReference>
<keyword evidence="1" id="KW-1133">Transmembrane helix</keyword>
<feature type="transmembrane region" description="Helical" evidence="1">
    <location>
        <begin position="7"/>
        <end position="23"/>
    </location>
</feature>
<comment type="caution">
    <text evidence="2">The sequence shown here is derived from an EMBL/GenBank/DDBJ whole genome shotgun (WGS) entry which is preliminary data.</text>
</comment>
<feature type="transmembrane region" description="Helical" evidence="1">
    <location>
        <begin position="29"/>
        <end position="50"/>
    </location>
</feature>
<dbReference type="AlphaFoldDB" id="A0A327WBG7"/>
<organism evidence="2 3">
    <name type="scientific">Chitinophaga dinghuensis</name>
    <dbReference type="NCBI Taxonomy" id="1539050"/>
    <lineage>
        <taxon>Bacteria</taxon>
        <taxon>Pseudomonadati</taxon>
        <taxon>Bacteroidota</taxon>
        <taxon>Chitinophagia</taxon>
        <taxon>Chitinophagales</taxon>
        <taxon>Chitinophagaceae</taxon>
        <taxon>Chitinophaga</taxon>
    </lineage>
</organism>
<reference evidence="2 3" key="1">
    <citation type="submission" date="2018-06" db="EMBL/GenBank/DDBJ databases">
        <title>Genomic Encyclopedia of Archaeal and Bacterial Type Strains, Phase II (KMG-II): from individual species to whole genera.</title>
        <authorList>
            <person name="Goeker M."/>
        </authorList>
    </citation>
    <scope>NUCLEOTIDE SEQUENCE [LARGE SCALE GENOMIC DNA]</scope>
    <source>
        <strain evidence="2 3">DSM 29821</strain>
    </source>
</reference>
<name>A0A327WBG7_9BACT</name>
<keyword evidence="1" id="KW-0472">Membrane</keyword>
<sequence length="127" mass="15044">MKRILDIFAILLTVVIELIEIYSSKNTAVLTILYCVLLVYVFRHYNYIILEKDYYKVKGKESVVIAIVKIVCFYIGLGGVFLLWSSWSSYPLYLLVPRMLFWITVGLFPIIYFKNIWRRKCDNTLKI</sequence>
<proteinExistence type="predicted"/>
<keyword evidence="3" id="KW-1185">Reference proteome</keyword>
<evidence type="ECO:0000313" key="3">
    <source>
        <dbReference type="Proteomes" id="UP000249819"/>
    </source>
</evidence>
<protein>
    <submittedName>
        <fullName evidence="2">Uncharacterized protein</fullName>
    </submittedName>
</protein>
<evidence type="ECO:0000313" key="2">
    <source>
        <dbReference type="EMBL" id="RAJ83448.1"/>
    </source>
</evidence>
<evidence type="ECO:0000256" key="1">
    <source>
        <dbReference type="SAM" id="Phobius"/>
    </source>
</evidence>
<feature type="transmembrane region" description="Helical" evidence="1">
    <location>
        <begin position="62"/>
        <end position="84"/>
    </location>
</feature>